<keyword evidence="6 9" id="KW-1133">Transmembrane helix</keyword>
<evidence type="ECO:0000256" key="10">
    <source>
        <dbReference type="SAM" id="Coils"/>
    </source>
</evidence>
<evidence type="ECO:0000256" key="1">
    <source>
        <dbReference type="ARBA" id="ARBA00004141"/>
    </source>
</evidence>
<comment type="similarity">
    <text evidence="2 9">Belongs to the V-ATPase 116 kDa subunit family.</text>
</comment>
<dbReference type="EMBL" id="LR824009">
    <property type="protein sequence ID" value="CAD0197381.1"/>
    <property type="molecule type" value="Genomic_DNA"/>
</dbReference>
<keyword evidence="3 9" id="KW-0813">Transport</keyword>
<evidence type="ECO:0000256" key="2">
    <source>
        <dbReference type="ARBA" id="ARBA00009904"/>
    </source>
</evidence>
<evidence type="ECO:0000313" key="12">
    <source>
        <dbReference type="Proteomes" id="UP001154114"/>
    </source>
</evidence>
<keyword evidence="8 9" id="KW-0472">Membrane</keyword>
<dbReference type="PANTHER" id="PTHR11629:SF61">
    <property type="entry name" value="V-TYPE PROTON ATPASE SUBUNIT A"/>
    <property type="match status" value="1"/>
</dbReference>
<organism evidence="11 12">
    <name type="scientific">Chrysodeixis includens</name>
    <name type="common">Soybean looper</name>
    <name type="synonym">Pseudoplusia includens</name>
    <dbReference type="NCBI Taxonomy" id="689277"/>
    <lineage>
        <taxon>Eukaryota</taxon>
        <taxon>Metazoa</taxon>
        <taxon>Ecdysozoa</taxon>
        <taxon>Arthropoda</taxon>
        <taxon>Hexapoda</taxon>
        <taxon>Insecta</taxon>
        <taxon>Pterygota</taxon>
        <taxon>Neoptera</taxon>
        <taxon>Endopterygota</taxon>
        <taxon>Lepidoptera</taxon>
        <taxon>Glossata</taxon>
        <taxon>Ditrysia</taxon>
        <taxon>Noctuoidea</taxon>
        <taxon>Noctuidae</taxon>
        <taxon>Plusiinae</taxon>
        <taxon>Chrysodeixis</taxon>
    </lineage>
</organism>
<evidence type="ECO:0000256" key="9">
    <source>
        <dbReference type="RuleBase" id="RU361189"/>
    </source>
</evidence>
<accession>A0A9N8KR58</accession>
<dbReference type="GO" id="GO:0046961">
    <property type="term" value="F:proton-transporting ATPase activity, rotational mechanism"/>
    <property type="evidence" value="ECO:0007669"/>
    <property type="project" value="InterPro"/>
</dbReference>
<keyword evidence="12" id="KW-1185">Reference proteome</keyword>
<keyword evidence="4 9" id="KW-0812">Transmembrane</keyword>
<dbReference type="GO" id="GO:0000220">
    <property type="term" value="C:vacuolar proton-transporting V-type ATPase, V0 domain"/>
    <property type="evidence" value="ECO:0007669"/>
    <property type="project" value="InterPro"/>
</dbReference>
<keyword evidence="5 9" id="KW-0375">Hydrogen ion transport</keyword>
<gene>
    <name evidence="11" type="ORF">CINC_LOCUS11663</name>
</gene>
<comment type="function">
    <text evidence="9">Essential component of the vacuolar proton pump (V-ATPase), a multimeric enzyme that catalyzes the translocation of protons across the membranes. Required for assembly and activity of the V-ATPase.</text>
</comment>
<evidence type="ECO:0000256" key="3">
    <source>
        <dbReference type="ARBA" id="ARBA00022448"/>
    </source>
</evidence>
<dbReference type="PIRSF" id="PIRSF001293">
    <property type="entry name" value="ATP6V0A1"/>
    <property type="match status" value="1"/>
</dbReference>
<protein>
    <recommendedName>
        <fullName evidence="9">V-type proton ATPase subunit a</fullName>
    </recommendedName>
</protein>
<comment type="subcellular location">
    <subcellularLocation>
        <location evidence="1">Membrane</location>
        <topology evidence="1">Multi-pass membrane protein</topology>
    </subcellularLocation>
</comment>
<dbReference type="AlphaFoldDB" id="A0A9N8KR58"/>
<evidence type="ECO:0000256" key="8">
    <source>
        <dbReference type="ARBA" id="ARBA00023136"/>
    </source>
</evidence>
<sequence>MGTMFRSEEMVLCQLFVQPEAAYVSMYELGEAGIAQFRDLNPHVNDFQRRYVSEVRRCSEMERKLRWVEGELPEPPPPPKPDRCSLSPREINILEERIDFIESEIQEITRNARNLKSDYLSLIELRTLIEKMQTFFQDHSAQRKISASVQIYNNDAVLGHLGFIAGVVTTARIPAFEKMLWRISHGNIFFKQAQIDEPLKDPITGHELQKTVFVVFFHGEQIKLRVKKVCHGFKATLYPCPATYKDQLDMLAGVGSRIKDLELVLEQTENHRRLVLTNIARDISTWMVAVRKEKAIYHTLNMFSMDIVKKCLIAECWVPRGDLSTVQKALENGVKASGSPIPSILHYVPTHEIPPTFNRTNKFTRGFQNLIDSYGIASYREVNPALYTIITFPFLFAVMFGDVGHGILMTAFAAILVIYEKRFSKIKTDNEIWNIFFGGRYIILLMGIFSIYTGMIYNDMFSKSLNIFGTSWRNTYSDGVLKNHSMLELDPKTAYVQTPYPFGLDPAWQDENMTHQEVNHLGMGVRIKQHNIPKLIQDETVNNIRRDPYGVRCNNECGKLQFLQEARDDIPSVHTTDSVPLAAVLVSMPVDVHEVDHVFSYDALGTSCAPSVLIIFINMMLLKNADDKPPCKAMMYDGQAQLQKAFLAIAFLCIPVMLFGKPVYKMVMAKKQKPYQQGVEQGEVADKDGHDGGMAEELITQCIHTIEYVLGAVSHTASYLRLWALSLAHAQLSAVLWQRVLRMGMGEPGVTSIKLYVIFAVWAFFTLAILVLMEGLSAFLHTLRLHWVEFMSKFYEGQGYAFAPFCFTDILENEDDERKAAETNGSPPE</sequence>
<feature type="transmembrane region" description="Helical" evidence="9">
    <location>
        <begin position="753"/>
        <end position="773"/>
    </location>
</feature>
<keyword evidence="10" id="KW-0175">Coiled coil</keyword>
<name>A0A9N8KR58_CHRIL</name>
<evidence type="ECO:0000256" key="7">
    <source>
        <dbReference type="ARBA" id="ARBA00023065"/>
    </source>
</evidence>
<feature type="coiled-coil region" evidence="10">
    <location>
        <begin position="91"/>
        <end position="118"/>
    </location>
</feature>
<keyword evidence="7 9" id="KW-0406">Ion transport</keyword>
<evidence type="ECO:0000256" key="4">
    <source>
        <dbReference type="ARBA" id="ARBA00022692"/>
    </source>
</evidence>
<reference evidence="11" key="1">
    <citation type="submission" date="2021-12" db="EMBL/GenBank/DDBJ databases">
        <authorList>
            <person name="King R."/>
        </authorList>
    </citation>
    <scope>NUCLEOTIDE SEQUENCE</scope>
</reference>
<dbReference type="PANTHER" id="PTHR11629">
    <property type="entry name" value="VACUOLAR PROTON ATPASES"/>
    <property type="match status" value="1"/>
</dbReference>
<dbReference type="Proteomes" id="UP001154114">
    <property type="component" value="Chromosome 6"/>
</dbReference>
<dbReference type="InterPro" id="IPR026028">
    <property type="entry name" value="V-type_ATPase_116kDa_su_euka"/>
</dbReference>
<dbReference type="Pfam" id="PF01496">
    <property type="entry name" value="V_ATPase_I"/>
    <property type="match status" value="2"/>
</dbReference>
<evidence type="ECO:0000313" key="11">
    <source>
        <dbReference type="EMBL" id="CAD0197381.1"/>
    </source>
</evidence>
<dbReference type="OrthoDB" id="10264220at2759"/>
<dbReference type="GO" id="GO:0005886">
    <property type="term" value="C:plasma membrane"/>
    <property type="evidence" value="ECO:0007669"/>
    <property type="project" value="TreeGrafter"/>
</dbReference>
<evidence type="ECO:0000256" key="5">
    <source>
        <dbReference type="ARBA" id="ARBA00022781"/>
    </source>
</evidence>
<dbReference type="GO" id="GO:0051117">
    <property type="term" value="F:ATPase binding"/>
    <property type="evidence" value="ECO:0007669"/>
    <property type="project" value="TreeGrafter"/>
</dbReference>
<feature type="transmembrane region" description="Helical" evidence="9">
    <location>
        <begin position="431"/>
        <end position="452"/>
    </location>
</feature>
<evidence type="ECO:0000256" key="6">
    <source>
        <dbReference type="ARBA" id="ARBA00022989"/>
    </source>
</evidence>
<proteinExistence type="inferred from homology"/>
<dbReference type="GO" id="GO:0007035">
    <property type="term" value="P:vacuolar acidification"/>
    <property type="evidence" value="ECO:0007669"/>
    <property type="project" value="TreeGrafter"/>
</dbReference>
<feature type="transmembrane region" description="Helical" evidence="9">
    <location>
        <begin position="394"/>
        <end position="419"/>
    </location>
</feature>
<dbReference type="InterPro" id="IPR002490">
    <property type="entry name" value="V-ATPase_116kDa_su"/>
</dbReference>
<feature type="transmembrane region" description="Helical" evidence="9">
    <location>
        <begin position="642"/>
        <end position="660"/>
    </location>
</feature>